<organism evidence="4 5">
    <name type="scientific">Oscillibacter valericigenes</name>
    <dbReference type="NCBI Taxonomy" id="351091"/>
    <lineage>
        <taxon>Bacteria</taxon>
        <taxon>Bacillati</taxon>
        <taxon>Bacillota</taxon>
        <taxon>Clostridia</taxon>
        <taxon>Eubacteriales</taxon>
        <taxon>Oscillospiraceae</taxon>
        <taxon>Oscillibacter</taxon>
    </lineage>
</organism>
<dbReference type="SUPFAM" id="SSF52540">
    <property type="entry name" value="P-loop containing nucleoside triphosphate hydrolases"/>
    <property type="match status" value="1"/>
</dbReference>
<dbReference type="Gene3D" id="3.40.50.300">
    <property type="entry name" value="P-loop containing nucleotide triphosphate hydrolases"/>
    <property type="match status" value="2"/>
</dbReference>
<keyword evidence="2" id="KW-1133">Transmembrane helix</keyword>
<keyword evidence="2" id="KW-0472">Membrane</keyword>
<dbReference type="EMBL" id="JACSNX010000008">
    <property type="protein sequence ID" value="MBM6851309.1"/>
    <property type="molecule type" value="Genomic_DNA"/>
</dbReference>
<keyword evidence="5" id="KW-1185">Reference proteome</keyword>
<feature type="domain" description="YhaN AAA" evidence="3">
    <location>
        <begin position="1"/>
        <end position="59"/>
    </location>
</feature>
<evidence type="ECO:0000256" key="2">
    <source>
        <dbReference type="SAM" id="Phobius"/>
    </source>
</evidence>
<dbReference type="PANTHER" id="PTHR41259:SF1">
    <property type="entry name" value="DOUBLE-STRAND BREAK REPAIR RAD50 ATPASE, PUTATIVE-RELATED"/>
    <property type="match status" value="1"/>
</dbReference>
<keyword evidence="2" id="KW-0812">Transmembrane</keyword>
<proteinExistence type="predicted"/>
<feature type="transmembrane region" description="Helical" evidence="2">
    <location>
        <begin position="353"/>
        <end position="375"/>
    </location>
</feature>
<keyword evidence="1" id="KW-0175">Coiled coil</keyword>
<evidence type="ECO:0000259" key="3">
    <source>
        <dbReference type="Pfam" id="PF13514"/>
    </source>
</evidence>
<evidence type="ECO:0000313" key="4">
    <source>
        <dbReference type="EMBL" id="MBM6851309.1"/>
    </source>
</evidence>
<evidence type="ECO:0000256" key="1">
    <source>
        <dbReference type="SAM" id="Coils"/>
    </source>
</evidence>
<accession>A0ABS2FUJ7</accession>
<dbReference type="Pfam" id="PF13514">
    <property type="entry name" value="AAA_27"/>
    <property type="match status" value="1"/>
</dbReference>
<feature type="coiled-coil region" evidence="1">
    <location>
        <begin position="533"/>
        <end position="608"/>
    </location>
</feature>
<name>A0ABS2FUJ7_9FIRM</name>
<feature type="coiled-coil region" evidence="1">
    <location>
        <begin position="185"/>
        <end position="321"/>
    </location>
</feature>
<dbReference type="InterPro" id="IPR038734">
    <property type="entry name" value="YhaN_AAA"/>
</dbReference>
<gene>
    <name evidence="4" type="ORF">H9X91_07645</name>
</gene>
<dbReference type="Proteomes" id="UP000719500">
    <property type="component" value="Unassembled WGS sequence"/>
</dbReference>
<evidence type="ECO:0000313" key="5">
    <source>
        <dbReference type="Proteomes" id="UP000719500"/>
    </source>
</evidence>
<comment type="caution">
    <text evidence="4">The sequence shown here is derived from an EMBL/GenBank/DDBJ whole genome shotgun (WGS) entry which is preliminary data.</text>
</comment>
<dbReference type="PANTHER" id="PTHR41259">
    <property type="entry name" value="DOUBLE-STRAND BREAK REPAIR RAD50 ATPASE, PUTATIVE-RELATED"/>
    <property type="match status" value="1"/>
</dbReference>
<sequence length="746" mass="81160">MRIHRMTATFGKLRGSTLELQDGLNILQAPNETGKSTWCAFLLAILYGINSRERDRAGFIADKNRFAPWSGVSMSGRMDCSTDLGELTLTRATRRQTSPMGEFAAVYTGTNEPVPGLTGTGCGESLLGISREVFERSAFIRQNGLSISQDAELERRVAALISSGEEGTSYTEAAEALKKQLNRRRHNRTGQLPALEAELADLERQLADSSALARQLADARAQAEALAVRVESVQGELAACDRWEAAQRRRVLSDAAEAARQAEDRAAQVREQLQRDQIPENETIARLRGAIVNLETTRKAVDKARSERDEAMKALLRAEAAVNESPFAGQTAEEARKSAASVPDSAPWPLSELLPSIFLGALALILSIISILGMNDAFADAIFYGIPCAIGALVIPIYKNHKWQKETSAFLKKHGVSSAAELRMQAAAYAKLWEARDAAQANANAKSAAADTLYNTLTSNEQGILLEVRRFAPGAFDIPTADQLLRSCAVRRKELAEVESAAREARLRCDLQAQQTPEADVPADEPPAPVRSREAVSADLEAARAALAQARSAADHLTGQLQALKNPEDLRARRAALEEQRAGLEAEYSAIRLAMETLERANTALQNRFSPELGRRAAEIFAQLTGSRYSGVVLDRSFRLSAEPAGDPVFRDAALLSAGTLDQLYLAVRLAICDLVLPPEKQVPIVLDDALANFDDRRCAAALRFLKEAAGDRQILLFTCHSREAEFFAGDGEVSIQRLTDAGEEV</sequence>
<dbReference type="InterPro" id="IPR027417">
    <property type="entry name" value="P-loop_NTPase"/>
</dbReference>
<feature type="transmembrane region" description="Helical" evidence="2">
    <location>
        <begin position="381"/>
        <end position="398"/>
    </location>
</feature>
<reference evidence="4 5" key="1">
    <citation type="journal article" date="2021" name="Sci. Rep.">
        <title>The distribution of antibiotic resistance genes in chicken gut microbiota commensals.</title>
        <authorList>
            <person name="Juricova H."/>
            <person name="Matiasovicova J."/>
            <person name="Kubasova T."/>
            <person name="Cejkova D."/>
            <person name="Rychlik I."/>
        </authorList>
    </citation>
    <scope>NUCLEOTIDE SEQUENCE [LARGE SCALE GENOMIC DNA]</scope>
    <source>
        <strain evidence="4 5">An411</strain>
    </source>
</reference>
<protein>
    <submittedName>
        <fullName evidence="4">AAA family ATPase</fullName>
    </submittedName>
</protein>